<dbReference type="Proteomes" id="UP000761264">
    <property type="component" value="Unassembled WGS sequence"/>
</dbReference>
<keyword evidence="2" id="KW-1185">Reference proteome</keyword>
<evidence type="ECO:0000313" key="2">
    <source>
        <dbReference type="Proteomes" id="UP000761264"/>
    </source>
</evidence>
<comment type="caution">
    <text evidence="1">The sequence shown here is derived from an EMBL/GenBank/DDBJ whole genome shotgun (WGS) entry which is preliminary data.</text>
</comment>
<evidence type="ECO:0000313" key="1">
    <source>
        <dbReference type="EMBL" id="NIA67591.1"/>
    </source>
</evidence>
<accession>A0A967C1P6</accession>
<dbReference type="AlphaFoldDB" id="A0A967C1P6"/>
<protein>
    <submittedName>
        <fullName evidence="1">Uncharacterized protein</fullName>
    </submittedName>
</protein>
<sequence>MNADGRFADTGMRVDEALARARKWWGEYRGAVRRDFNRTRKAPKARLSAKASNFVIQGEEEEPVPSGILSGQAWDDLSQREQLLIVKQWHHDHVRAPLIDKATVAKAVIDKAGSMVN</sequence>
<reference evidence="1" key="1">
    <citation type="submission" date="2020-03" db="EMBL/GenBank/DDBJ databases">
        <title>Genome of Pelagibius litoralis DSM 21314T.</title>
        <authorList>
            <person name="Wang G."/>
        </authorList>
    </citation>
    <scope>NUCLEOTIDE SEQUENCE</scope>
    <source>
        <strain evidence="1">DSM 21314</strain>
    </source>
</reference>
<gene>
    <name evidence="1" type="ORF">HBA54_03210</name>
</gene>
<organism evidence="1 2">
    <name type="scientific">Pelagibius litoralis</name>
    <dbReference type="NCBI Taxonomy" id="374515"/>
    <lineage>
        <taxon>Bacteria</taxon>
        <taxon>Pseudomonadati</taxon>
        <taxon>Pseudomonadota</taxon>
        <taxon>Alphaproteobacteria</taxon>
        <taxon>Rhodospirillales</taxon>
        <taxon>Rhodovibrionaceae</taxon>
        <taxon>Pelagibius</taxon>
    </lineage>
</organism>
<name>A0A967C1P6_9PROT</name>
<dbReference type="EMBL" id="JAAQPH010000002">
    <property type="protein sequence ID" value="NIA67591.1"/>
    <property type="molecule type" value="Genomic_DNA"/>
</dbReference>
<proteinExistence type="predicted"/>
<dbReference type="RefSeq" id="WP_167221305.1">
    <property type="nucleotide sequence ID" value="NZ_JAAQPH010000002.1"/>
</dbReference>